<comment type="catalytic activity">
    <reaction evidence="1">
        <text>a uridine in mRNA = a pseudouridine in mRNA</text>
        <dbReference type="Rhea" id="RHEA:56644"/>
        <dbReference type="Rhea" id="RHEA-COMP:14658"/>
        <dbReference type="Rhea" id="RHEA-COMP:14659"/>
        <dbReference type="ChEBI" id="CHEBI:65314"/>
        <dbReference type="ChEBI" id="CHEBI:65315"/>
    </reaction>
</comment>
<evidence type="ECO:0000256" key="7">
    <source>
        <dbReference type="ARBA" id="ARBA00079696"/>
    </source>
</evidence>
<feature type="domain" description="TRUD" evidence="9">
    <location>
        <begin position="421"/>
        <end position="643"/>
    </location>
</feature>
<gene>
    <name evidence="10" type="primary">Pus7l</name>
    <name evidence="10" type="ORF">RYNNIG_R09622</name>
</gene>
<dbReference type="PANTHER" id="PTHR13326">
    <property type="entry name" value="TRNA PSEUDOURIDINE SYNTHASE D"/>
    <property type="match status" value="1"/>
</dbReference>
<dbReference type="InterPro" id="IPR042214">
    <property type="entry name" value="TruD_catalytic"/>
</dbReference>
<evidence type="ECO:0000256" key="3">
    <source>
        <dbReference type="ARBA" id="ARBA00022664"/>
    </source>
</evidence>
<feature type="non-terminal residue" evidence="10">
    <location>
        <position position="696"/>
    </location>
</feature>
<organism evidence="10 11">
    <name type="scientific">Rynchops niger</name>
    <name type="common">Black skimmer</name>
    <dbReference type="NCBI Taxonomy" id="227184"/>
    <lineage>
        <taxon>Eukaryota</taxon>
        <taxon>Metazoa</taxon>
        <taxon>Chordata</taxon>
        <taxon>Craniata</taxon>
        <taxon>Vertebrata</taxon>
        <taxon>Euteleostomi</taxon>
        <taxon>Archelosauria</taxon>
        <taxon>Archosauria</taxon>
        <taxon>Dinosauria</taxon>
        <taxon>Saurischia</taxon>
        <taxon>Theropoda</taxon>
        <taxon>Coelurosauria</taxon>
        <taxon>Aves</taxon>
        <taxon>Neognathae</taxon>
        <taxon>Neoaves</taxon>
        <taxon>Charadriiformes</taxon>
        <taxon>Laridae</taxon>
        <taxon>Rynchops</taxon>
    </lineage>
</organism>
<feature type="non-terminal residue" evidence="10">
    <location>
        <position position="1"/>
    </location>
</feature>
<dbReference type="GO" id="GO:0009982">
    <property type="term" value="F:pseudouridine synthase activity"/>
    <property type="evidence" value="ECO:0007669"/>
    <property type="project" value="InterPro"/>
</dbReference>
<evidence type="ECO:0000313" key="10">
    <source>
        <dbReference type="EMBL" id="NXN54645.1"/>
    </source>
</evidence>
<comment type="similarity">
    <text evidence="2">Belongs to the pseudouridine synthase TruD family.</text>
</comment>
<dbReference type="EMBL" id="VXBH01004434">
    <property type="protein sequence ID" value="NXN54645.1"/>
    <property type="molecule type" value="Genomic_DNA"/>
</dbReference>
<feature type="compositionally biased region" description="Basic and acidic residues" evidence="8">
    <location>
        <begin position="36"/>
        <end position="49"/>
    </location>
</feature>
<keyword evidence="11" id="KW-1185">Reference proteome</keyword>
<dbReference type="InterPro" id="IPR056961">
    <property type="entry name" value="R3H_PUS7L"/>
</dbReference>
<evidence type="ECO:0000256" key="2">
    <source>
        <dbReference type="ARBA" id="ARBA00007953"/>
    </source>
</evidence>
<dbReference type="OrthoDB" id="447290at2759"/>
<dbReference type="InterPro" id="IPR056963">
    <property type="entry name" value="PUS7L_N"/>
</dbReference>
<dbReference type="Pfam" id="PF25094">
    <property type="entry name" value="R3H_PUS7L"/>
    <property type="match status" value="1"/>
</dbReference>
<proteinExistence type="inferred from homology"/>
<dbReference type="InterPro" id="IPR020103">
    <property type="entry name" value="PsdUridine_synth_cat_dom_sf"/>
</dbReference>
<dbReference type="AlphaFoldDB" id="A0A7L1JV08"/>
<evidence type="ECO:0000256" key="5">
    <source>
        <dbReference type="ARBA" id="ARBA00057241"/>
    </source>
</evidence>
<dbReference type="Pfam" id="PF23943">
    <property type="entry name" value="PUS7L_N"/>
    <property type="match status" value="1"/>
</dbReference>
<keyword evidence="4" id="KW-0413">Isomerase</keyword>
<dbReference type="Pfam" id="PF01142">
    <property type="entry name" value="TruD"/>
    <property type="match status" value="1"/>
</dbReference>
<dbReference type="GO" id="GO:0001522">
    <property type="term" value="P:pseudouridine synthesis"/>
    <property type="evidence" value="ECO:0007669"/>
    <property type="project" value="InterPro"/>
</dbReference>
<accession>A0A7L1JV08</accession>
<protein>
    <recommendedName>
        <fullName evidence="6">Pseudouridylate synthase PUS7L</fullName>
    </recommendedName>
    <alternativeName>
        <fullName evidence="7">Pseudouridylate synthase 7 homolog-like protein</fullName>
    </alternativeName>
</protein>
<dbReference type="Proteomes" id="UP000525416">
    <property type="component" value="Unassembled WGS sequence"/>
</dbReference>
<dbReference type="PANTHER" id="PTHR13326:SF21">
    <property type="entry name" value="PSEUDOURIDYLATE SYNTHASE PUS7L"/>
    <property type="match status" value="1"/>
</dbReference>
<dbReference type="PIRSF" id="PIRSF037016">
    <property type="entry name" value="Pseudouridin_synth_euk_prd"/>
    <property type="match status" value="1"/>
</dbReference>
<dbReference type="GO" id="GO:0006397">
    <property type="term" value="P:mRNA processing"/>
    <property type="evidence" value="ECO:0007669"/>
    <property type="project" value="UniProtKB-KW"/>
</dbReference>
<keyword evidence="3" id="KW-0507">mRNA processing</keyword>
<evidence type="ECO:0000313" key="11">
    <source>
        <dbReference type="Proteomes" id="UP000525416"/>
    </source>
</evidence>
<dbReference type="InterPro" id="IPR011760">
    <property type="entry name" value="PsdUridine_synth_TruD_insert"/>
</dbReference>
<dbReference type="GO" id="GO:0005634">
    <property type="term" value="C:nucleus"/>
    <property type="evidence" value="ECO:0007669"/>
    <property type="project" value="TreeGrafter"/>
</dbReference>
<evidence type="ECO:0000259" key="9">
    <source>
        <dbReference type="PROSITE" id="PS50984"/>
    </source>
</evidence>
<feature type="region of interest" description="Disordered" evidence="8">
    <location>
        <begin position="36"/>
        <end position="87"/>
    </location>
</feature>
<comment type="caution">
    <text evidence="10">The sequence shown here is derived from an EMBL/GenBank/DDBJ whole genome shotgun (WGS) entry which is preliminary data.</text>
</comment>
<name>A0A7L1JV08_RYNNI</name>
<evidence type="ECO:0000256" key="1">
    <source>
        <dbReference type="ARBA" id="ARBA00001166"/>
    </source>
</evidence>
<comment type="function">
    <text evidence="5">Pseudouridine synthase that catalyzes pseudouridylation of mRNAs.</text>
</comment>
<dbReference type="NCBIfam" id="TIGR00094">
    <property type="entry name" value="tRNA_TruD_broad"/>
    <property type="match status" value="1"/>
</dbReference>
<dbReference type="GO" id="GO:0003723">
    <property type="term" value="F:RNA binding"/>
    <property type="evidence" value="ECO:0007669"/>
    <property type="project" value="InterPro"/>
</dbReference>
<sequence>MLPSLSYLTGHAGFCGTIKNSPGDFVVTEIEVPERSLRDVQAEPPRKTSEAPLEQSSGCPQPPKKLRTEPPSPRAQGCGGGGAPSPSECHPSLAGGNCCACPDKNQREGEPKQKPGLGEVSILDSLLGKPVSEPLRKFACDLKGAWDLENNGDSNTGEFSLGPILDKKKRADVHGAIRQNFPFLVTVTKGNEMIVKGNADYRELCQLVTEKETSDFFKFLDAKVENSTFSFEPDGNKEHRKVVHHFINRKFGKLLETKSFTVTDVNDQPNMSITVRFREKSWSGKRSAGGLQEKQDLYTAFTLQKENLETLEAIGFLAAELGVLPSDFSYTGIKDKKAITYQPMVVKKVTPERLKEIGSKMEKKGLRILNIHSTCQHLRLGQLKGNHFDIVVRDLKCHSHDSSADLKQRVSEAMENVETKGFVNYYGPQRFGQGQHVQTDQIGLALLNEKMVKAVKLFFTPEDTDDPVNNAKRYFLQTEDAKGALMMLPEFKVREKMLLRALNRYGVNHEGCTKGWLNIPHSMRIFYVHAYCSKIWNEAASYRLKIYGSKVVEGDLVFSEESDKSISLNDKVHVVTAPEESANKYSINQVVLPMVGHSIKYPSNKVGQWYHERLSKDELQMCKFRVSPLQLNIPGCYRPILKNVQNLSYFLEGSENVIEIEDNHLNESKVSLHISFDLDPSCYATVCLREIMKCDL</sequence>
<dbReference type="Gene3D" id="3.30.2350.20">
    <property type="entry name" value="TruD, catalytic domain"/>
    <property type="match status" value="2"/>
</dbReference>
<dbReference type="CDD" id="cd02576">
    <property type="entry name" value="PseudoU_synth_ScPUS7"/>
    <property type="match status" value="1"/>
</dbReference>
<dbReference type="InterPro" id="IPR001656">
    <property type="entry name" value="PsdUridine_synth_TruD"/>
</dbReference>
<evidence type="ECO:0000256" key="4">
    <source>
        <dbReference type="ARBA" id="ARBA00023235"/>
    </source>
</evidence>
<dbReference type="PROSITE" id="PS50984">
    <property type="entry name" value="TRUD"/>
    <property type="match status" value="1"/>
</dbReference>
<dbReference type="FunFam" id="3.30.2350.20:FF:000005">
    <property type="entry name" value="pseudouridylate synthase 7 homolog-like protein"/>
    <property type="match status" value="1"/>
</dbReference>
<dbReference type="SUPFAM" id="SSF55120">
    <property type="entry name" value="Pseudouridine synthase"/>
    <property type="match status" value="1"/>
</dbReference>
<evidence type="ECO:0000256" key="6">
    <source>
        <dbReference type="ARBA" id="ARBA00067866"/>
    </source>
</evidence>
<reference evidence="10 11" key="1">
    <citation type="submission" date="2019-09" db="EMBL/GenBank/DDBJ databases">
        <title>Bird 10,000 Genomes (B10K) Project - Family phase.</title>
        <authorList>
            <person name="Zhang G."/>
        </authorList>
    </citation>
    <scope>NUCLEOTIDE SEQUENCE [LARGE SCALE GENOMIC DNA]</scope>
    <source>
        <strain evidence="10">B10K-DU-002-16</strain>
        <tissue evidence="10">Muscle</tissue>
    </source>
</reference>
<evidence type="ECO:0000256" key="8">
    <source>
        <dbReference type="SAM" id="MobiDB-lite"/>
    </source>
</evidence>